<feature type="domain" description="HTH cro/C1-type" evidence="1">
    <location>
        <begin position="13"/>
        <end position="65"/>
    </location>
</feature>
<dbReference type="SMART" id="SM00530">
    <property type="entry name" value="HTH_XRE"/>
    <property type="match status" value="1"/>
</dbReference>
<proteinExistence type="predicted"/>
<dbReference type="SUPFAM" id="SSF47413">
    <property type="entry name" value="lambda repressor-like DNA-binding domains"/>
    <property type="match status" value="1"/>
</dbReference>
<dbReference type="Proteomes" id="UP000678895">
    <property type="component" value="Unassembled WGS sequence"/>
</dbReference>
<evidence type="ECO:0000259" key="1">
    <source>
        <dbReference type="PROSITE" id="PS50943"/>
    </source>
</evidence>
<protein>
    <recommendedName>
        <fullName evidence="1">HTH cro/C1-type domain-containing protein</fullName>
    </recommendedName>
</protein>
<dbReference type="CDD" id="cd00093">
    <property type="entry name" value="HTH_XRE"/>
    <property type="match status" value="1"/>
</dbReference>
<dbReference type="InterPro" id="IPR001387">
    <property type="entry name" value="Cro/C1-type_HTH"/>
</dbReference>
<dbReference type="InterPro" id="IPR010982">
    <property type="entry name" value="Lambda_DNA-bd_dom_sf"/>
</dbReference>
<gene>
    <name evidence="2" type="ORF">J41TS4_22100</name>
</gene>
<dbReference type="GO" id="GO:0003677">
    <property type="term" value="F:DNA binding"/>
    <property type="evidence" value="ECO:0007669"/>
    <property type="project" value="InterPro"/>
</dbReference>
<comment type="caution">
    <text evidence="2">The sequence shown here is derived from an EMBL/GenBank/DDBJ whole genome shotgun (WGS) entry which is preliminary data.</text>
</comment>
<dbReference type="EMBL" id="BORS01000007">
    <property type="protein sequence ID" value="GIO42452.1"/>
    <property type="molecule type" value="Genomic_DNA"/>
</dbReference>
<sequence>MDLREPGRSRLPELLVKKGLTARDLSIIVDCTESHISRVINGKGLLSYDLAAKVSQVLNCTMEDLHEW</sequence>
<evidence type="ECO:0000313" key="2">
    <source>
        <dbReference type="EMBL" id="GIO42452.1"/>
    </source>
</evidence>
<organism evidence="2 3">
    <name type="scientific">Paenibacillus apis</name>
    <dbReference type="NCBI Taxonomy" id="1792174"/>
    <lineage>
        <taxon>Bacteria</taxon>
        <taxon>Bacillati</taxon>
        <taxon>Bacillota</taxon>
        <taxon>Bacilli</taxon>
        <taxon>Bacillales</taxon>
        <taxon>Paenibacillaceae</taxon>
        <taxon>Paenibacillus</taxon>
    </lineage>
</organism>
<dbReference type="Gene3D" id="1.10.260.40">
    <property type="entry name" value="lambda repressor-like DNA-binding domains"/>
    <property type="match status" value="1"/>
</dbReference>
<dbReference type="Pfam" id="PF13443">
    <property type="entry name" value="HTH_26"/>
    <property type="match status" value="1"/>
</dbReference>
<name>A0A919Y0L8_9BACL</name>
<dbReference type="AlphaFoldDB" id="A0A919Y0L8"/>
<dbReference type="PROSITE" id="PS50943">
    <property type="entry name" value="HTH_CROC1"/>
    <property type="match status" value="1"/>
</dbReference>
<dbReference type="RefSeq" id="WP_374705652.1">
    <property type="nucleotide sequence ID" value="NZ_BORS01000007.1"/>
</dbReference>
<evidence type="ECO:0000313" key="3">
    <source>
        <dbReference type="Proteomes" id="UP000678895"/>
    </source>
</evidence>
<keyword evidence="3" id="KW-1185">Reference proteome</keyword>
<accession>A0A919Y0L8</accession>
<reference evidence="2" key="1">
    <citation type="submission" date="2021-03" db="EMBL/GenBank/DDBJ databases">
        <title>Antimicrobial resistance genes in bacteria isolated from Japanese honey, and their potential for conferring macrolide and lincosamide resistance in the American foulbrood pathogen Paenibacillus larvae.</title>
        <authorList>
            <person name="Okamoto M."/>
            <person name="Kumagai M."/>
            <person name="Kanamori H."/>
            <person name="Takamatsu D."/>
        </authorList>
    </citation>
    <scope>NUCLEOTIDE SEQUENCE</scope>
    <source>
        <strain evidence="2">J41TS4</strain>
    </source>
</reference>